<dbReference type="PANTHER" id="PTHR33395">
    <property type="entry name" value="TRANSCRIPTASE, PUTATIVE-RELATED-RELATED"/>
    <property type="match status" value="1"/>
</dbReference>
<keyword evidence="2" id="KW-1185">Reference proteome</keyword>
<gene>
    <name evidence="1" type="ORF">HPB48_023602</name>
</gene>
<dbReference type="PANTHER" id="PTHR33395:SF22">
    <property type="entry name" value="REVERSE TRANSCRIPTASE DOMAIN-CONTAINING PROTEIN"/>
    <property type="match status" value="1"/>
</dbReference>
<dbReference type="Proteomes" id="UP000821853">
    <property type="component" value="Unassembled WGS sequence"/>
</dbReference>
<dbReference type="GO" id="GO:0007508">
    <property type="term" value="P:larval heart development"/>
    <property type="evidence" value="ECO:0007669"/>
    <property type="project" value="TreeGrafter"/>
</dbReference>
<evidence type="ECO:0000313" key="2">
    <source>
        <dbReference type="Proteomes" id="UP000821853"/>
    </source>
</evidence>
<dbReference type="EMBL" id="JABSTR010000781">
    <property type="protein sequence ID" value="KAH9382965.1"/>
    <property type="molecule type" value="Genomic_DNA"/>
</dbReference>
<dbReference type="OrthoDB" id="426210at2759"/>
<organism evidence="1 2">
    <name type="scientific">Haemaphysalis longicornis</name>
    <name type="common">Bush tick</name>
    <dbReference type="NCBI Taxonomy" id="44386"/>
    <lineage>
        <taxon>Eukaryota</taxon>
        <taxon>Metazoa</taxon>
        <taxon>Ecdysozoa</taxon>
        <taxon>Arthropoda</taxon>
        <taxon>Chelicerata</taxon>
        <taxon>Arachnida</taxon>
        <taxon>Acari</taxon>
        <taxon>Parasitiformes</taxon>
        <taxon>Ixodida</taxon>
        <taxon>Ixodoidea</taxon>
        <taxon>Ixodidae</taxon>
        <taxon>Haemaphysalinae</taxon>
        <taxon>Haemaphysalis</taxon>
    </lineage>
</organism>
<dbReference type="AlphaFoldDB" id="A0A9J6H8B1"/>
<dbReference type="GO" id="GO:0031012">
    <property type="term" value="C:extracellular matrix"/>
    <property type="evidence" value="ECO:0007669"/>
    <property type="project" value="TreeGrafter"/>
</dbReference>
<sequence length="122" mass="13440">MAHFLCSLFQLQKILDSGVTPDAWRIAQVSPVHKGHNARADVLSSYRPIANTSIVCRTFERVLNAKIQTHIEEHGLLSPAQHAFRRNLTSTALWPDPAACLALSRAALLACPPRRFGSCTLP</sequence>
<proteinExistence type="predicted"/>
<reference evidence="1 2" key="1">
    <citation type="journal article" date="2020" name="Cell">
        <title>Large-Scale Comparative Analyses of Tick Genomes Elucidate Their Genetic Diversity and Vector Capacities.</title>
        <authorList>
            <consortium name="Tick Genome and Microbiome Consortium (TIGMIC)"/>
            <person name="Jia N."/>
            <person name="Wang J."/>
            <person name="Shi W."/>
            <person name="Du L."/>
            <person name="Sun Y."/>
            <person name="Zhan W."/>
            <person name="Jiang J.F."/>
            <person name="Wang Q."/>
            <person name="Zhang B."/>
            <person name="Ji P."/>
            <person name="Bell-Sakyi L."/>
            <person name="Cui X.M."/>
            <person name="Yuan T.T."/>
            <person name="Jiang B.G."/>
            <person name="Yang W.F."/>
            <person name="Lam T.T."/>
            <person name="Chang Q.C."/>
            <person name="Ding S.J."/>
            <person name="Wang X.J."/>
            <person name="Zhu J.G."/>
            <person name="Ruan X.D."/>
            <person name="Zhao L."/>
            <person name="Wei J.T."/>
            <person name="Ye R.Z."/>
            <person name="Que T.C."/>
            <person name="Du C.H."/>
            <person name="Zhou Y.H."/>
            <person name="Cheng J.X."/>
            <person name="Dai P.F."/>
            <person name="Guo W.B."/>
            <person name="Han X.H."/>
            <person name="Huang E.J."/>
            <person name="Li L.F."/>
            <person name="Wei W."/>
            <person name="Gao Y.C."/>
            <person name="Liu J.Z."/>
            <person name="Shao H.Z."/>
            <person name="Wang X."/>
            <person name="Wang C.C."/>
            <person name="Yang T.C."/>
            <person name="Huo Q.B."/>
            <person name="Li W."/>
            <person name="Chen H.Y."/>
            <person name="Chen S.E."/>
            <person name="Zhou L.G."/>
            <person name="Ni X.B."/>
            <person name="Tian J.H."/>
            <person name="Sheng Y."/>
            <person name="Liu T."/>
            <person name="Pan Y.S."/>
            <person name="Xia L.Y."/>
            <person name="Li J."/>
            <person name="Zhao F."/>
            <person name="Cao W.C."/>
        </authorList>
    </citation>
    <scope>NUCLEOTIDE SEQUENCE [LARGE SCALE GENOMIC DNA]</scope>
    <source>
        <strain evidence="1">HaeL-2018</strain>
    </source>
</reference>
<evidence type="ECO:0000313" key="1">
    <source>
        <dbReference type="EMBL" id="KAH9382965.1"/>
    </source>
</evidence>
<protein>
    <submittedName>
        <fullName evidence="1">Uncharacterized protein</fullName>
    </submittedName>
</protein>
<accession>A0A9J6H8B1</accession>
<comment type="caution">
    <text evidence="1">The sequence shown here is derived from an EMBL/GenBank/DDBJ whole genome shotgun (WGS) entry which is preliminary data.</text>
</comment>
<dbReference type="VEuPathDB" id="VectorBase:HLOH_040032"/>
<name>A0A9J6H8B1_HAELO</name>
<dbReference type="GO" id="GO:0061343">
    <property type="term" value="P:cell adhesion involved in heart morphogenesis"/>
    <property type="evidence" value="ECO:0007669"/>
    <property type="project" value="TreeGrafter"/>
</dbReference>